<proteinExistence type="predicted"/>
<protein>
    <submittedName>
        <fullName evidence="1">Uncharacterized protein</fullName>
    </submittedName>
</protein>
<keyword evidence="2" id="KW-1185">Reference proteome</keyword>
<accession>A0A0J8BD47</accession>
<dbReference type="Proteomes" id="UP000035740">
    <property type="component" value="Unassembled WGS sequence"/>
</dbReference>
<name>A0A0J8BD47_BETVV</name>
<reference evidence="1 2" key="1">
    <citation type="journal article" date="2014" name="Nature">
        <title>The genome of the recently domesticated crop plant sugar beet (Beta vulgaris).</title>
        <authorList>
            <person name="Dohm J.C."/>
            <person name="Minoche A.E."/>
            <person name="Holtgrawe D."/>
            <person name="Capella-Gutierrez S."/>
            <person name="Zakrzewski F."/>
            <person name="Tafer H."/>
            <person name="Rupp O."/>
            <person name="Sorensen T.R."/>
            <person name="Stracke R."/>
            <person name="Reinhardt R."/>
            <person name="Goesmann A."/>
            <person name="Kraft T."/>
            <person name="Schulz B."/>
            <person name="Stadler P.F."/>
            <person name="Schmidt T."/>
            <person name="Gabaldon T."/>
            <person name="Lehrach H."/>
            <person name="Weisshaar B."/>
            <person name="Himmelbauer H."/>
        </authorList>
    </citation>
    <scope>NUCLEOTIDE SEQUENCE [LARGE SCALE GENOMIC DNA]</scope>
    <source>
        <tissue evidence="1">Taproot</tissue>
    </source>
</reference>
<evidence type="ECO:0000313" key="1">
    <source>
        <dbReference type="EMBL" id="KMS97882.1"/>
    </source>
</evidence>
<dbReference type="EMBL" id="KQ090289">
    <property type="protein sequence ID" value="KMS97882.1"/>
    <property type="molecule type" value="Genomic_DNA"/>
</dbReference>
<dbReference type="Gramene" id="KMS97882">
    <property type="protein sequence ID" value="KMS97882"/>
    <property type="gene ID" value="BVRB_5g123120"/>
</dbReference>
<gene>
    <name evidence="1" type="ORF">BVRB_5g123120</name>
</gene>
<sequence>MSIHIRTSSSYFKQNLFNYLRGIKLLITKDYRIALPYCIDCFCKDQREQSVFRALCLPYSKVHFLLEVSASSLNIHTPAKCRPY</sequence>
<dbReference type="AlphaFoldDB" id="A0A0J8BD47"/>
<organism evidence="1 2">
    <name type="scientific">Beta vulgaris subsp. vulgaris</name>
    <name type="common">Beet</name>
    <dbReference type="NCBI Taxonomy" id="3555"/>
    <lineage>
        <taxon>Eukaryota</taxon>
        <taxon>Viridiplantae</taxon>
        <taxon>Streptophyta</taxon>
        <taxon>Embryophyta</taxon>
        <taxon>Tracheophyta</taxon>
        <taxon>Spermatophyta</taxon>
        <taxon>Magnoliopsida</taxon>
        <taxon>eudicotyledons</taxon>
        <taxon>Gunneridae</taxon>
        <taxon>Pentapetalae</taxon>
        <taxon>Caryophyllales</taxon>
        <taxon>Chenopodiaceae</taxon>
        <taxon>Betoideae</taxon>
        <taxon>Beta</taxon>
    </lineage>
</organism>
<evidence type="ECO:0000313" key="2">
    <source>
        <dbReference type="Proteomes" id="UP000035740"/>
    </source>
</evidence>